<dbReference type="PANTHER" id="PTHR33563">
    <property type="match status" value="1"/>
</dbReference>
<dbReference type="AlphaFoldDB" id="A0AAN9Q164"/>
<evidence type="ECO:0000313" key="3">
    <source>
        <dbReference type="Proteomes" id="UP001367508"/>
    </source>
</evidence>
<keyword evidence="3" id="KW-1185">Reference proteome</keyword>
<organism evidence="2 3">
    <name type="scientific">Canavalia gladiata</name>
    <name type="common">Sword bean</name>
    <name type="synonym">Dolichos gladiatus</name>
    <dbReference type="NCBI Taxonomy" id="3824"/>
    <lineage>
        <taxon>Eukaryota</taxon>
        <taxon>Viridiplantae</taxon>
        <taxon>Streptophyta</taxon>
        <taxon>Embryophyta</taxon>
        <taxon>Tracheophyta</taxon>
        <taxon>Spermatophyta</taxon>
        <taxon>Magnoliopsida</taxon>
        <taxon>eudicotyledons</taxon>
        <taxon>Gunneridae</taxon>
        <taxon>Pentapetalae</taxon>
        <taxon>rosids</taxon>
        <taxon>fabids</taxon>
        <taxon>Fabales</taxon>
        <taxon>Fabaceae</taxon>
        <taxon>Papilionoideae</taxon>
        <taxon>50 kb inversion clade</taxon>
        <taxon>NPAAA clade</taxon>
        <taxon>indigoferoid/millettioid clade</taxon>
        <taxon>Phaseoleae</taxon>
        <taxon>Canavalia</taxon>
    </lineage>
</organism>
<name>A0AAN9Q164_CANGL</name>
<reference evidence="2 3" key="1">
    <citation type="submission" date="2024-01" db="EMBL/GenBank/DDBJ databases">
        <title>The genomes of 5 underutilized Papilionoideae crops provide insights into root nodulation and disease resistanc.</title>
        <authorList>
            <person name="Jiang F."/>
        </authorList>
    </citation>
    <scope>NUCLEOTIDE SEQUENCE [LARGE SCALE GENOMIC DNA]</scope>
    <source>
        <strain evidence="2">LVBAO_FW01</strain>
        <tissue evidence="2">Leaves</tissue>
    </source>
</reference>
<evidence type="ECO:0000256" key="1">
    <source>
        <dbReference type="SAM" id="MobiDB-lite"/>
    </source>
</evidence>
<evidence type="ECO:0000313" key="2">
    <source>
        <dbReference type="EMBL" id="KAK7320480.1"/>
    </source>
</evidence>
<dbReference type="Proteomes" id="UP001367508">
    <property type="component" value="Unassembled WGS sequence"/>
</dbReference>
<feature type="compositionally biased region" description="Polar residues" evidence="1">
    <location>
        <begin position="166"/>
        <end position="175"/>
    </location>
</feature>
<dbReference type="GO" id="GO:0016491">
    <property type="term" value="F:oxidoreductase activity"/>
    <property type="evidence" value="ECO:0007669"/>
    <property type="project" value="InterPro"/>
</dbReference>
<feature type="region of interest" description="Disordered" evidence="1">
    <location>
        <begin position="161"/>
        <end position="193"/>
    </location>
</feature>
<gene>
    <name evidence="2" type="ORF">VNO77_29988</name>
</gene>
<protein>
    <submittedName>
        <fullName evidence="2">Uncharacterized protein</fullName>
    </submittedName>
</protein>
<feature type="region of interest" description="Disordered" evidence="1">
    <location>
        <begin position="258"/>
        <end position="278"/>
    </location>
</feature>
<proteinExistence type="predicted"/>
<dbReference type="InterPro" id="IPR002812">
    <property type="entry name" value="DHQS"/>
</dbReference>
<dbReference type="PANTHER" id="PTHR33563:SF5">
    <property type="entry name" value="USPA DOMAIN-CONTAINING PROTEIN"/>
    <property type="match status" value="1"/>
</dbReference>
<comment type="caution">
    <text evidence="2">The sequence shown here is derived from an EMBL/GenBank/DDBJ whole genome shotgun (WGS) entry which is preliminary data.</text>
</comment>
<dbReference type="EMBL" id="JAYMYQ010000007">
    <property type="protein sequence ID" value="KAK7320480.1"/>
    <property type="molecule type" value="Genomic_DNA"/>
</dbReference>
<accession>A0AAN9Q164</accession>
<dbReference type="GO" id="GO:0009073">
    <property type="term" value="P:aromatic amino acid family biosynthetic process"/>
    <property type="evidence" value="ECO:0007669"/>
    <property type="project" value="InterPro"/>
</dbReference>
<sequence>MEGQTVIVIQDASREINLRVFEWAIRGLSLMPGDMLTLIAVMHQIITPMGYKSSVDNKLMFGANQKIIEEQAALKKEEILNNEELAQIFKLYKSKKVVFKIEMATGSSPKTVALKSAMKLKATWLILDRKMKNDEEYFLQKLSCGILRIRRFNKIDRIRGPLHLPQETQPGSTHETYLDSIPPPDSSTEPDPDLINIDISPTSKYFNTFFISTHHVFLSLHISPPSASKVIETNKSLMIGHVKDNQMTLKQVLKQESLHDEAECSTSDQLSTEKMERDQLWQSAEQIESRHHGKERDQKLTKMSEEKIRDIADGSNWETNHESLSTEVYQKDERCSQLAGARNFYLGGAEEYSGLTTQKSFAKSHFNPNRVHKMLHFKNQGTILAKEERLLCYNVEELQLNYSPELL</sequence>
<dbReference type="GO" id="GO:0003856">
    <property type="term" value="F:3-dehydroquinate synthase activity"/>
    <property type="evidence" value="ECO:0007669"/>
    <property type="project" value="InterPro"/>
</dbReference>